<dbReference type="RefSeq" id="WP_169258599.1">
    <property type="nucleotide sequence ID" value="NZ_WTVQ01000002.1"/>
</dbReference>
<dbReference type="EMBL" id="WTVQ01000002">
    <property type="protein sequence ID" value="NMG73446.1"/>
    <property type="molecule type" value="Genomic_DNA"/>
</dbReference>
<evidence type="ECO:0000256" key="1">
    <source>
        <dbReference type="SAM" id="SignalP"/>
    </source>
</evidence>
<dbReference type="Pfam" id="PF13670">
    <property type="entry name" value="PepSY_2"/>
    <property type="match status" value="1"/>
</dbReference>
<dbReference type="InterPro" id="IPR025711">
    <property type="entry name" value="PepSY"/>
</dbReference>
<evidence type="ECO:0000313" key="3">
    <source>
        <dbReference type="EMBL" id="NMG73446.1"/>
    </source>
</evidence>
<name>A0ABX1Q508_9RHOO</name>
<evidence type="ECO:0000259" key="2">
    <source>
        <dbReference type="Pfam" id="PF13670"/>
    </source>
</evidence>
<keyword evidence="4" id="KW-1185">Reference proteome</keyword>
<accession>A0ABX1Q508</accession>
<protein>
    <submittedName>
        <fullName evidence="3">PepSY domain-containing protein</fullName>
    </submittedName>
</protein>
<gene>
    <name evidence="3" type="ORF">GPA25_01610</name>
</gene>
<organism evidence="3 4">
    <name type="scientific">Aromatoleum diolicum</name>
    <dbReference type="NCBI Taxonomy" id="75796"/>
    <lineage>
        <taxon>Bacteria</taxon>
        <taxon>Pseudomonadati</taxon>
        <taxon>Pseudomonadota</taxon>
        <taxon>Betaproteobacteria</taxon>
        <taxon>Rhodocyclales</taxon>
        <taxon>Rhodocyclaceae</taxon>
        <taxon>Aromatoleum</taxon>
    </lineage>
</organism>
<comment type="caution">
    <text evidence="3">The sequence shown here is derived from an EMBL/GenBank/DDBJ whole genome shotgun (WGS) entry which is preliminary data.</text>
</comment>
<reference evidence="3 4" key="1">
    <citation type="submission" date="2019-12" db="EMBL/GenBank/DDBJ databases">
        <title>Comparative genomics gives insights into the taxonomy of the Azoarcus-Aromatoleum group and reveals separate origins of nif in the plant-associated Azoarcus and non-plant-associated Aromatoleum sub-groups.</title>
        <authorList>
            <person name="Lafos M."/>
            <person name="Maluk M."/>
            <person name="Batista M."/>
            <person name="Junghare M."/>
            <person name="Carmona M."/>
            <person name="Faoro H."/>
            <person name="Cruz L.M."/>
            <person name="Battistoni F."/>
            <person name="De Souza E."/>
            <person name="Pedrosa F."/>
            <person name="Chen W.-M."/>
            <person name="Poole P.S."/>
            <person name="Dixon R.A."/>
            <person name="James E.K."/>
        </authorList>
    </citation>
    <scope>NUCLEOTIDE SEQUENCE [LARGE SCALE GENOMIC DNA]</scope>
    <source>
        <strain evidence="3 4">22Lin</strain>
    </source>
</reference>
<sequence>MNIRHLTVAAVALLIGTSAFADDPKCTAAAPQNTQPAASSLRTLVDAGFMFERAKVTKGNCYELKGTDKVGNKVEIYLNPLDGTNVKTETKKI</sequence>
<dbReference type="Proteomes" id="UP000648984">
    <property type="component" value="Unassembled WGS sequence"/>
</dbReference>
<keyword evidence="1" id="KW-0732">Signal</keyword>
<feature type="signal peptide" evidence="1">
    <location>
        <begin position="1"/>
        <end position="21"/>
    </location>
</feature>
<feature type="domain" description="PepSY" evidence="2">
    <location>
        <begin position="6"/>
        <end position="88"/>
    </location>
</feature>
<proteinExistence type="predicted"/>
<feature type="chain" id="PRO_5045618169" evidence="1">
    <location>
        <begin position="22"/>
        <end position="93"/>
    </location>
</feature>
<evidence type="ECO:0000313" key="4">
    <source>
        <dbReference type="Proteomes" id="UP000648984"/>
    </source>
</evidence>